<name>A0A975IM39_LOWBP</name>
<dbReference type="Proteomes" id="UP000672038">
    <property type="component" value="Chromosome"/>
</dbReference>
<dbReference type="InterPro" id="IPR019991">
    <property type="entry name" value="GTP-bd_ribosome_bgen"/>
</dbReference>
<dbReference type="GO" id="GO:0005525">
    <property type="term" value="F:GTP binding"/>
    <property type="evidence" value="ECO:0007669"/>
    <property type="project" value="UniProtKB-KW"/>
</dbReference>
<organism evidence="6 7">
    <name type="scientific">Loofah witches'-broom phytoplasma</name>
    <dbReference type="NCBI Taxonomy" id="35773"/>
    <lineage>
        <taxon>Bacteria</taxon>
        <taxon>Bacillati</taxon>
        <taxon>Mycoplasmatota</taxon>
        <taxon>Mollicutes</taxon>
        <taxon>Acholeplasmatales</taxon>
        <taxon>Acholeplasmataceae</taxon>
        <taxon>Candidatus Phytoplasma</taxon>
        <taxon>16SrVIII (Loofah witches'-broom group)</taxon>
    </lineage>
</organism>
<feature type="binding site" evidence="4">
    <location>
        <position position="169"/>
    </location>
    <ligand>
        <name>GTP</name>
        <dbReference type="ChEBI" id="CHEBI:37565"/>
    </ligand>
</feature>
<dbReference type="CDD" id="cd01856">
    <property type="entry name" value="YlqF"/>
    <property type="match status" value="1"/>
</dbReference>
<keyword evidence="3" id="KW-0963">Cytoplasm</keyword>
<comment type="subcellular location">
    <subcellularLocation>
        <location evidence="3">Cytoplasm</location>
    </subcellularLocation>
</comment>
<evidence type="ECO:0000259" key="5">
    <source>
        <dbReference type="PROSITE" id="PS51721"/>
    </source>
</evidence>
<gene>
    <name evidence="6" type="primary">rbgA</name>
    <name evidence="6" type="ORF">LFWB_4840</name>
</gene>
<dbReference type="EMBL" id="CP054393">
    <property type="protein sequence ID" value="QTX03050.1"/>
    <property type="molecule type" value="Genomic_DNA"/>
</dbReference>
<dbReference type="GO" id="GO:0006412">
    <property type="term" value="P:translation"/>
    <property type="evidence" value="ECO:0007669"/>
    <property type="project" value="TreeGrafter"/>
</dbReference>
<dbReference type="KEGG" id="pluf:LFWB_4840"/>
<dbReference type="AlphaFoldDB" id="A0A975IM39"/>
<dbReference type="Gene3D" id="1.10.1580.10">
    <property type="match status" value="1"/>
</dbReference>
<dbReference type="SUPFAM" id="SSF52540">
    <property type="entry name" value="P-loop containing nucleoside triphosphate hydrolases"/>
    <property type="match status" value="1"/>
</dbReference>
<keyword evidence="7" id="KW-1185">Reference proteome</keyword>
<evidence type="ECO:0000313" key="7">
    <source>
        <dbReference type="Proteomes" id="UP000672038"/>
    </source>
</evidence>
<keyword evidence="2 3" id="KW-0342">GTP-binding</keyword>
<evidence type="ECO:0000256" key="1">
    <source>
        <dbReference type="ARBA" id="ARBA00022741"/>
    </source>
</evidence>
<dbReference type="GO" id="GO:0005737">
    <property type="term" value="C:cytoplasm"/>
    <property type="evidence" value="ECO:0007669"/>
    <property type="project" value="UniProtKB-SubCell"/>
</dbReference>
<dbReference type="Gene3D" id="3.40.50.300">
    <property type="entry name" value="P-loop containing nucleotide triphosphate hydrolases"/>
    <property type="match status" value="1"/>
</dbReference>
<dbReference type="PANTHER" id="PTHR45782:SF4">
    <property type="entry name" value="MITOCHONDRIAL RIBOSOME-ASSOCIATED GTPASE 1"/>
    <property type="match status" value="1"/>
</dbReference>
<dbReference type="PROSITE" id="PS51721">
    <property type="entry name" value="G_CP"/>
    <property type="match status" value="1"/>
</dbReference>
<dbReference type="Pfam" id="PF01926">
    <property type="entry name" value="MMR_HSR1"/>
    <property type="match status" value="1"/>
</dbReference>
<evidence type="ECO:0000313" key="6">
    <source>
        <dbReference type="EMBL" id="QTX03050.1"/>
    </source>
</evidence>
<comment type="similarity">
    <text evidence="3">Belongs to the TRAFAC class YlqF/YawG GTPase family. MTG1 subfamily.</text>
</comment>
<sequence>MVNIQWFPGHMHKTLKEIQKNLKFIDCILVIIDARIPFSSINFQLLKLLNNKPFLILINKSKLGDLEKNNFFINFLNQKKIYYLNIDSKYRWNINQIYPKIKEILENKNIKIKKIIKCMIVGVPNVGKSTLINCLSEKKVVKTANSPGVTKKLQWINTKQNIMLLDTPGCLWPRFDYPEIGYSLAICNCIKDTLVPKEEIIIYFLKYLGKHYPFYSQKLFSLTETELKKENLLETIINKINTKQKNNNQKENFLFNFIFNKIKNNPLQKINYDLELQHLFK</sequence>
<dbReference type="PANTHER" id="PTHR45782">
    <property type="entry name" value="MITOCHONDRIAL RIBOSOME-ASSOCIATED GTPASE 1"/>
    <property type="match status" value="1"/>
</dbReference>
<dbReference type="InterPro" id="IPR030378">
    <property type="entry name" value="G_CP_dom"/>
</dbReference>
<proteinExistence type="inferred from homology"/>
<protein>
    <recommendedName>
        <fullName evidence="3">Ribosome biogenesis GTPase A</fullName>
    </recommendedName>
</protein>
<evidence type="ECO:0000256" key="2">
    <source>
        <dbReference type="ARBA" id="ARBA00023134"/>
    </source>
</evidence>
<dbReference type="InterPro" id="IPR016478">
    <property type="entry name" value="GTPase_MTG1"/>
</dbReference>
<dbReference type="InterPro" id="IPR023179">
    <property type="entry name" value="GTP-bd_ortho_bundle_sf"/>
</dbReference>
<accession>A0A975IM39</accession>
<dbReference type="InterPro" id="IPR027417">
    <property type="entry name" value="P-loop_NTPase"/>
</dbReference>
<evidence type="ECO:0000256" key="3">
    <source>
        <dbReference type="PIRNR" id="PIRNR006230"/>
    </source>
</evidence>
<comment type="function">
    <text evidence="3">Required for a late step of 50S ribosomal subunit assembly. Has GTPase activity.</text>
</comment>
<dbReference type="NCBIfam" id="TIGR03596">
    <property type="entry name" value="GTPase_YlqF"/>
    <property type="match status" value="1"/>
</dbReference>
<dbReference type="PIRSF" id="PIRSF006230">
    <property type="entry name" value="MG442"/>
    <property type="match status" value="1"/>
</dbReference>
<feature type="domain" description="CP-type G" evidence="5">
    <location>
        <begin position="12"/>
        <end position="173"/>
    </location>
</feature>
<dbReference type="GO" id="GO:0003924">
    <property type="term" value="F:GTPase activity"/>
    <property type="evidence" value="ECO:0007669"/>
    <property type="project" value="TreeGrafter"/>
</dbReference>
<dbReference type="InterPro" id="IPR006073">
    <property type="entry name" value="GTP-bd"/>
</dbReference>
<feature type="binding site" evidence="4">
    <location>
        <begin position="125"/>
        <end position="130"/>
    </location>
    <ligand>
        <name>GTP</name>
        <dbReference type="ChEBI" id="CHEBI:37565"/>
    </ligand>
</feature>
<evidence type="ECO:0000256" key="4">
    <source>
        <dbReference type="PIRSR" id="PIRSR006230-1"/>
    </source>
</evidence>
<dbReference type="RefSeq" id="WP_210954537.1">
    <property type="nucleotide sequence ID" value="NZ_CP054393.1"/>
</dbReference>
<keyword evidence="1 3" id="KW-0547">Nucleotide-binding</keyword>
<reference evidence="6" key="1">
    <citation type="submission" date="2020-06" db="EMBL/GenBank/DDBJ databases">
        <title>Complete genome sequence of Candidatus Phytoplasma luffae NCHU2019.</title>
        <authorList>
            <person name="Cho S.-T."/>
            <person name="Tan C.-M."/>
            <person name="Li J.-R."/>
            <person name="Chien Y.-Y."/>
            <person name="Chiu Y.-C."/>
            <person name="Yang J.-Y."/>
            <person name="Kuo C.-H."/>
        </authorList>
    </citation>
    <scope>NUCLEOTIDE SEQUENCE</scope>
    <source>
        <strain evidence="6">NCHU2019</strain>
    </source>
</reference>